<dbReference type="Pfam" id="PF07559">
    <property type="entry name" value="FlgE_D2"/>
    <property type="match status" value="1"/>
</dbReference>
<dbReference type="InterPro" id="IPR001444">
    <property type="entry name" value="Flag_bb_rod_N"/>
</dbReference>
<dbReference type="PANTHER" id="PTHR30435">
    <property type="entry name" value="FLAGELLAR PROTEIN"/>
    <property type="match status" value="1"/>
</dbReference>
<feature type="domain" description="Flagellar hook protein FlgE D2" evidence="8">
    <location>
        <begin position="184"/>
        <end position="290"/>
    </location>
</feature>
<dbReference type="InterPro" id="IPR037925">
    <property type="entry name" value="FlgE/F/G-like"/>
</dbReference>
<keyword evidence="10" id="KW-0282">Flagellum</keyword>
<feature type="domain" description="Flagellar basal-body/hook protein C-terminal" evidence="7">
    <location>
        <begin position="379"/>
        <end position="424"/>
    </location>
</feature>
<proteinExistence type="inferred from homology"/>
<evidence type="ECO:0000256" key="1">
    <source>
        <dbReference type="ARBA" id="ARBA00004117"/>
    </source>
</evidence>
<evidence type="ECO:0000259" key="9">
    <source>
        <dbReference type="Pfam" id="PF22692"/>
    </source>
</evidence>
<evidence type="ECO:0000259" key="6">
    <source>
        <dbReference type="Pfam" id="PF00460"/>
    </source>
</evidence>
<protein>
    <recommendedName>
        <fullName evidence="3 5">Flagellar hook protein FlgE</fullName>
    </recommendedName>
</protein>
<evidence type="ECO:0000259" key="7">
    <source>
        <dbReference type="Pfam" id="PF06429"/>
    </source>
</evidence>
<evidence type="ECO:0000259" key="8">
    <source>
        <dbReference type="Pfam" id="PF07559"/>
    </source>
</evidence>
<dbReference type="RefSeq" id="WP_167635754.1">
    <property type="nucleotide sequence ID" value="NZ_JAATOP010000001.1"/>
</dbReference>
<keyword evidence="4 5" id="KW-0975">Bacterial flagellum</keyword>
<keyword evidence="10" id="KW-0969">Cilium</keyword>
<dbReference type="InterPro" id="IPR037058">
    <property type="entry name" value="Falgellar_hook_FlgE_sf"/>
</dbReference>
<name>A0ABX0VW76_9RHOB</name>
<dbReference type="Proteomes" id="UP000709466">
    <property type="component" value="Unassembled WGS sequence"/>
</dbReference>
<evidence type="ECO:0000256" key="5">
    <source>
        <dbReference type="RuleBase" id="RU362116"/>
    </source>
</evidence>
<dbReference type="InterPro" id="IPR010930">
    <property type="entry name" value="Flg_bb/hook_C_dom"/>
</dbReference>
<dbReference type="Gene3D" id="2.60.98.20">
    <property type="entry name" value="Flagellar hook protein FlgE"/>
    <property type="match status" value="1"/>
</dbReference>
<keyword evidence="10" id="KW-0966">Cell projection</keyword>
<evidence type="ECO:0000256" key="2">
    <source>
        <dbReference type="ARBA" id="ARBA00009677"/>
    </source>
</evidence>
<feature type="domain" description="Flagellar hook protein FlgE/F/G-like D1" evidence="9">
    <location>
        <begin position="83"/>
        <end position="130"/>
    </location>
</feature>
<keyword evidence="11" id="KW-1185">Reference proteome</keyword>
<evidence type="ECO:0000256" key="4">
    <source>
        <dbReference type="ARBA" id="ARBA00023143"/>
    </source>
</evidence>
<comment type="similarity">
    <text evidence="2 5">Belongs to the flagella basal body rod proteins family.</text>
</comment>
<evidence type="ECO:0000256" key="3">
    <source>
        <dbReference type="ARBA" id="ARBA00019015"/>
    </source>
</evidence>
<dbReference type="Pfam" id="PF00460">
    <property type="entry name" value="Flg_bb_rod"/>
    <property type="match status" value="1"/>
</dbReference>
<sequence length="426" mass="45467">MSMTTALSGLIAAQQDISTTSHNIANVNTNAFRKSRAEFVDDYYTNPMDSFQTVVGSGTHMSRVAVQFDQGNFVATGQTLDLAIQGPGFFTVAPQLDVNDQPTEVVYTRNGGFRLDSTNRIADSSGRPMLAWPVANDGTVLSMEDGALAPVDVPLVAGTTQPTDELSLQMRMPSGDDMLGQQDAVPPTNPFDAADPTSFAFSTPVPMSDEQGNAVEARAYYIKTRNPDVADETTEYEMRLFVDGNEVPAADALNPTTFTFDVAGELVDTQGDLEFGVGGVDYTVSVAGSMMQDQPFAMESVNHNGTGPLGLSNLEIDDGGVIWANYGTDNRMALGRVALATFSNPQGLRQTGNASFRAAADSGQPVHSAPGEKGLGQLQSGMLERSNVDLTEELVHLLTAQRNYQANAKAMETSSSLMQSVMNIRS</sequence>
<evidence type="ECO:0000313" key="10">
    <source>
        <dbReference type="EMBL" id="NIY70858.1"/>
    </source>
</evidence>
<dbReference type="EMBL" id="JAATOP010000001">
    <property type="protein sequence ID" value="NIY70858.1"/>
    <property type="molecule type" value="Genomic_DNA"/>
</dbReference>
<reference evidence="10 11" key="1">
    <citation type="submission" date="2020-03" db="EMBL/GenBank/DDBJ databases">
        <title>Bacterial isolates of synthetic phycosphere.</title>
        <authorList>
            <person name="Fu H."/>
            <person name="Moran M.A."/>
        </authorList>
    </citation>
    <scope>NUCLEOTIDE SEQUENCE [LARGE SCALE GENOMIC DNA]</scope>
    <source>
        <strain evidence="10 11">HF1</strain>
    </source>
</reference>
<comment type="subcellular location">
    <subcellularLocation>
        <location evidence="1 5">Bacterial flagellum basal body</location>
    </subcellularLocation>
</comment>
<gene>
    <name evidence="10" type="ORF">HCZ30_00245</name>
</gene>
<dbReference type="SUPFAM" id="SSF117143">
    <property type="entry name" value="Flagellar hook protein flgE"/>
    <property type="match status" value="1"/>
</dbReference>
<dbReference type="InterPro" id="IPR020013">
    <property type="entry name" value="Flagellar_FlgE/F/G"/>
</dbReference>
<organism evidence="10 11">
    <name type="scientific">Marivivens donghaensis</name>
    <dbReference type="NCBI Taxonomy" id="1699413"/>
    <lineage>
        <taxon>Bacteria</taxon>
        <taxon>Pseudomonadati</taxon>
        <taxon>Pseudomonadota</taxon>
        <taxon>Alphaproteobacteria</taxon>
        <taxon>Rhodobacterales</taxon>
        <taxon>Paracoccaceae</taxon>
        <taxon>Marivivens group</taxon>
        <taxon>Marivivens</taxon>
    </lineage>
</organism>
<dbReference type="InterPro" id="IPR053967">
    <property type="entry name" value="LlgE_F_G-like_D1"/>
</dbReference>
<feature type="domain" description="Flagellar basal body rod protein N-terminal" evidence="6">
    <location>
        <begin position="3"/>
        <end position="30"/>
    </location>
</feature>
<comment type="caution">
    <text evidence="10">The sequence shown here is derived from an EMBL/GenBank/DDBJ whole genome shotgun (WGS) entry which is preliminary data.</text>
</comment>
<comment type="function">
    <text evidence="5">A flexible structure which links the flagellar filament to the drive apparatus in the basal body.</text>
</comment>
<evidence type="ECO:0000313" key="11">
    <source>
        <dbReference type="Proteomes" id="UP000709466"/>
    </source>
</evidence>
<accession>A0ABX0VW76</accession>
<dbReference type="Pfam" id="PF22692">
    <property type="entry name" value="LlgE_F_G_D1"/>
    <property type="match status" value="1"/>
</dbReference>
<dbReference type="InterPro" id="IPR011491">
    <property type="entry name" value="FlgE_D2"/>
</dbReference>
<dbReference type="NCBIfam" id="TIGR03506">
    <property type="entry name" value="FlgEFG_subfam"/>
    <property type="match status" value="1"/>
</dbReference>
<dbReference type="PANTHER" id="PTHR30435:SF1">
    <property type="entry name" value="FLAGELLAR HOOK PROTEIN FLGE"/>
    <property type="match status" value="1"/>
</dbReference>
<dbReference type="Pfam" id="PF06429">
    <property type="entry name" value="Flg_bbr_C"/>
    <property type="match status" value="1"/>
</dbReference>